<evidence type="ECO:0000256" key="1">
    <source>
        <dbReference type="ARBA" id="ARBA00009254"/>
    </source>
</evidence>
<evidence type="ECO:0000313" key="6">
    <source>
        <dbReference type="EMBL" id="OGY68343.1"/>
    </source>
</evidence>
<organism evidence="6 7">
    <name type="scientific">Candidatus Harrisonbacteria bacterium RIFCSPLOWO2_02_FULL_45_10c</name>
    <dbReference type="NCBI Taxonomy" id="1798410"/>
    <lineage>
        <taxon>Bacteria</taxon>
        <taxon>Candidatus Harrisoniibacteriota</taxon>
    </lineage>
</organism>
<dbReference type="Pfam" id="PF00831">
    <property type="entry name" value="Ribosomal_L29"/>
    <property type="match status" value="1"/>
</dbReference>
<sequence>MKKETLKKMREKTPADIVKEIQSQKDSLWQLRVDLASGKVKNVRQIRAIKKTIAVLNTLSGENKLNQ</sequence>
<dbReference type="Gene3D" id="1.10.287.310">
    <property type="match status" value="1"/>
</dbReference>
<evidence type="ECO:0000313" key="7">
    <source>
        <dbReference type="Proteomes" id="UP000176284"/>
    </source>
</evidence>
<dbReference type="HAMAP" id="MF_00374">
    <property type="entry name" value="Ribosomal_uL29"/>
    <property type="match status" value="1"/>
</dbReference>
<evidence type="ECO:0000256" key="5">
    <source>
        <dbReference type="HAMAP-Rule" id="MF_00374"/>
    </source>
</evidence>
<evidence type="ECO:0000256" key="3">
    <source>
        <dbReference type="ARBA" id="ARBA00023274"/>
    </source>
</evidence>
<dbReference type="GO" id="GO:1990904">
    <property type="term" value="C:ribonucleoprotein complex"/>
    <property type="evidence" value="ECO:0007669"/>
    <property type="project" value="UniProtKB-KW"/>
</dbReference>
<dbReference type="STRING" id="1798410.A3H63_02890"/>
<dbReference type="NCBIfam" id="TIGR00012">
    <property type="entry name" value="L29"/>
    <property type="match status" value="1"/>
</dbReference>
<comment type="similarity">
    <text evidence="1 5">Belongs to the universal ribosomal protein uL29 family.</text>
</comment>
<dbReference type="InterPro" id="IPR001854">
    <property type="entry name" value="Ribosomal_uL29"/>
</dbReference>
<dbReference type="GO" id="GO:0005840">
    <property type="term" value="C:ribosome"/>
    <property type="evidence" value="ECO:0007669"/>
    <property type="project" value="UniProtKB-KW"/>
</dbReference>
<protein>
    <recommendedName>
        <fullName evidence="4 5">Large ribosomal subunit protein uL29</fullName>
    </recommendedName>
</protein>
<dbReference type="InterPro" id="IPR036049">
    <property type="entry name" value="Ribosomal_uL29_sf"/>
</dbReference>
<evidence type="ECO:0000256" key="2">
    <source>
        <dbReference type="ARBA" id="ARBA00022980"/>
    </source>
</evidence>
<dbReference type="GO" id="GO:0006412">
    <property type="term" value="P:translation"/>
    <property type="evidence" value="ECO:0007669"/>
    <property type="project" value="UniProtKB-UniRule"/>
</dbReference>
<dbReference type="GO" id="GO:0003735">
    <property type="term" value="F:structural constituent of ribosome"/>
    <property type="evidence" value="ECO:0007669"/>
    <property type="project" value="InterPro"/>
</dbReference>
<name>A0A1G1ZUG2_9BACT</name>
<reference evidence="6 7" key="1">
    <citation type="journal article" date="2016" name="Nat. Commun.">
        <title>Thousands of microbial genomes shed light on interconnected biogeochemical processes in an aquifer system.</title>
        <authorList>
            <person name="Anantharaman K."/>
            <person name="Brown C.T."/>
            <person name="Hug L.A."/>
            <person name="Sharon I."/>
            <person name="Castelle C.J."/>
            <person name="Probst A.J."/>
            <person name="Thomas B.C."/>
            <person name="Singh A."/>
            <person name="Wilkins M.J."/>
            <person name="Karaoz U."/>
            <person name="Brodie E.L."/>
            <person name="Williams K.H."/>
            <person name="Hubbard S.S."/>
            <person name="Banfield J.F."/>
        </authorList>
    </citation>
    <scope>NUCLEOTIDE SEQUENCE [LARGE SCALE GENOMIC DNA]</scope>
</reference>
<keyword evidence="3 5" id="KW-0687">Ribonucleoprotein</keyword>
<evidence type="ECO:0000256" key="4">
    <source>
        <dbReference type="ARBA" id="ARBA00035204"/>
    </source>
</evidence>
<dbReference type="EMBL" id="MHJM01000002">
    <property type="protein sequence ID" value="OGY68343.1"/>
    <property type="molecule type" value="Genomic_DNA"/>
</dbReference>
<gene>
    <name evidence="5" type="primary">rpmC</name>
    <name evidence="6" type="ORF">A3H63_02890</name>
</gene>
<keyword evidence="2 5" id="KW-0689">Ribosomal protein</keyword>
<comment type="caution">
    <text evidence="6">The sequence shown here is derived from an EMBL/GenBank/DDBJ whole genome shotgun (WGS) entry which is preliminary data.</text>
</comment>
<dbReference type="SUPFAM" id="SSF46561">
    <property type="entry name" value="Ribosomal protein L29 (L29p)"/>
    <property type="match status" value="1"/>
</dbReference>
<accession>A0A1G1ZUG2</accession>
<dbReference type="Proteomes" id="UP000176284">
    <property type="component" value="Unassembled WGS sequence"/>
</dbReference>
<proteinExistence type="inferred from homology"/>
<dbReference type="AlphaFoldDB" id="A0A1G1ZUG2"/>